<evidence type="ECO:0000313" key="3">
    <source>
        <dbReference type="Proteomes" id="UP000429607"/>
    </source>
</evidence>
<proteinExistence type="predicted"/>
<comment type="caution">
    <text evidence="2">The sequence shown here is derived from an EMBL/GenBank/DDBJ whole genome shotgun (WGS) entry which is preliminary data.</text>
</comment>
<dbReference type="EMBL" id="QXFV01001667">
    <property type="protein sequence ID" value="KAE9000799.1"/>
    <property type="molecule type" value="Genomic_DNA"/>
</dbReference>
<feature type="chain" id="PRO_5025477686" description="Alpha/beta hydrolase fold-5 domain-containing protein" evidence="1">
    <location>
        <begin position="25"/>
        <end position="535"/>
    </location>
</feature>
<dbReference type="Gene3D" id="3.40.50.1820">
    <property type="entry name" value="alpha/beta hydrolase"/>
    <property type="match status" value="1"/>
</dbReference>
<dbReference type="PANTHER" id="PTHR22538">
    <property type="entry name" value="CILIA- AND FLAGELLA-ASSOCIATED PROTEIN 74"/>
    <property type="match status" value="1"/>
</dbReference>
<feature type="signal peptide" evidence="1">
    <location>
        <begin position="1"/>
        <end position="24"/>
    </location>
</feature>
<organism evidence="2 3">
    <name type="scientific">Phytophthora rubi</name>
    <dbReference type="NCBI Taxonomy" id="129364"/>
    <lineage>
        <taxon>Eukaryota</taxon>
        <taxon>Sar</taxon>
        <taxon>Stramenopiles</taxon>
        <taxon>Oomycota</taxon>
        <taxon>Peronosporomycetes</taxon>
        <taxon>Peronosporales</taxon>
        <taxon>Peronosporaceae</taxon>
        <taxon>Phytophthora</taxon>
    </lineage>
</organism>
<dbReference type="PANTHER" id="PTHR22538:SF1">
    <property type="entry name" value="VWFD DOMAIN-CONTAINING PROTEIN"/>
    <property type="match status" value="1"/>
</dbReference>
<evidence type="ECO:0008006" key="4">
    <source>
        <dbReference type="Google" id="ProtNLM"/>
    </source>
</evidence>
<sequence>MSPSLFQLAVVLTALLSFASETTAIRRNLQKGAPLGTPLEWPGLRFQFTVKRSTMNVYGQSDFAMYANPVVSNNNAKVLYDVYATFTQNNTLHNYTLVDSIAYLEDTPFSSGSGVVTPVTTCIDSESGILPPVNAIVAGINEAKNATTAAPSECYGGSSYKTQVNKIDYTVCASGPTGFTMKSIDMDISVLYLESQIEVVAPSMDARKCPRVAMPTSVTPIGHSLLTGDPVSSKNARKLKSAFDFSLHDLSSSCTCKSKPRPCVFIHGQGLQPEMPENQDSFPHYWGNLTDHAPCCSSMKYARLDTINNAWTDENLQQKVCNRVLAVSDSSTKSTISDTIVVTHSMGNLMLAGAIANDLCALDSSSTWVGLAGPMRGSMASDFIQDSCAGKTNVVFEKLGQITGKCPVKSAIKSLAIEGESYSSPKLDAAYKAAQKVYRENVYALMCGEGFSGLLSTYQAKFWLLGKLIPHKSKLHDGVVEFQSCAVGFPEAKFGDSYRDRFYRTKLNHFDMQFLSGDSLLNEAKMPVKWFQCLL</sequence>
<evidence type="ECO:0000256" key="1">
    <source>
        <dbReference type="SAM" id="SignalP"/>
    </source>
</evidence>
<dbReference type="InterPro" id="IPR029058">
    <property type="entry name" value="AB_hydrolase_fold"/>
</dbReference>
<reference evidence="2 3" key="1">
    <citation type="submission" date="2018-09" db="EMBL/GenBank/DDBJ databases">
        <title>Genomic investigation of the strawberry pathogen Phytophthora fragariae indicates pathogenicity is determined by transcriptional variation in three key races.</title>
        <authorList>
            <person name="Adams T.M."/>
            <person name="Armitage A.D."/>
            <person name="Sobczyk M.K."/>
            <person name="Bates H.J."/>
            <person name="Dunwell J.M."/>
            <person name="Nellist C.F."/>
            <person name="Harrison R.J."/>
        </authorList>
    </citation>
    <scope>NUCLEOTIDE SEQUENCE [LARGE SCALE GENOMIC DNA]</scope>
    <source>
        <strain evidence="2 3">SCRP249</strain>
    </source>
</reference>
<keyword evidence="1" id="KW-0732">Signal</keyword>
<name>A0A6A3K0W6_9STRA</name>
<dbReference type="AlphaFoldDB" id="A0A6A3K0W6"/>
<dbReference type="Proteomes" id="UP000429607">
    <property type="component" value="Unassembled WGS sequence"/>
</dbReference>
<evidence type="ECO:0000313" key="2">
    <source>
        <dbReference type="EMBL" id="KAE9000799.1"/>
    </source>
</evidence>
<gene>
    <name evidence="2" type="ORF">PR001_g18689</name>
</gene>
<protein>
    <recommendedName>
        <fullName evidence="4">Alpha/beta hydrolase fold-5 domain-containing protein</fullName>
    </recommendedName>
</protein>
<accession>A0A6A3K0W6</accession>